<feature type="chain" id="PRO_5043817868" evidence="4">
    <location>
        <begin position="26"/>
        <end position="420"/>
    </location>
</feature>
<dbReference type="InterPro" id="IPR006059">
    <property type="entry name" value="SBP"/>
</dbReference>
<dbReference type="PANTHER" id="PTHR30061:SF50">
    <property type="entry name" value="MALTOSE_MALTODEXTRIN-BINDING PERIPLASMIC PROTEIN"/>
    <property type="match status" value="1"/>
</dbReference>
<comment type="similarity">
    <text evidence="1">Belongs to the bacterial solute-binding protein 1 family.</text>
</comment>
<dbReference type="GO" id="GO:0055052">
    <property type="term" value="C:ATP-binding cassette (ABC) transporter complex, substrate-binding subunit-containing"/>
    <property type="evidence" value="ECO:0007669"/>
    <property type="project" value="TreeGrafter"/>
</dbReference>
<dbReference type="Pfam" id="PF13416">
    <property type="entry name" value="SBP_bac_8"/>
    <property type="match status" value="1"/>
</dbReference>
<gene>
    <name evidence="5" type="ORF">ABN611_01650</name>
</gene>
<dbReference type="Gene3D" id="3.40.190.10">
    <property type="entry name" value="Periplasmic binding protein-like II"/>
    <property type="match status" value="1"/>
</dbReference>
<dbReference type="PANTHER" id="PTHR30061">
    <property type="entry name" value="MALTOSE-BINDING PERIPLASMIC PROTEIN"/>
    <property type="match status" value="1"/>
</dbReference>
<dbReference type="RefSeq" id="WP_350277941.1">
    <property type="nucleotide sequence ID" value="NZ_CP158165.1"/>
</dbReference>
<protein>
    <submittedName>
        <fullName evidence="5">Sugar ABC transporter substrate-binding protein</fullName>
    </submittedName>
</protein>
<dbReference type="CDD" id="cd13585">
    <property type="entry name" value="PBP2_TMBP_like"/>
    <property type="match status" value="1"/>
</dbReference>
<dbReference type="AlphaFoldDB" id="A0AAU7TES6"/>
<proteinExistence type="inferred from homology"/>
<dbReference type="PROSITE" id="PS51257">
    <property type="entry name" value="PROKAR_LIPOPROTEIN"/>
    <property type="match status" value="1"/>
</dbReference>
<name>A0AAU7TES6_9ACTN</name>
<keyword evidence="3 4" id="KW-0732">Signal</keyword>
<sequence length="420" mass="45353">MRLPTRLFRYAAAGLAGALALTACGQGSATKEAAAPDGKAVVRYMNFSANDGHEKDLTAIVNAFQAANPDITVQVETVPYADYFTKLQTAVAGGTAADAFELNYENFVTYAKNGSLAELQNVDPSVYKKTLYDAFNADGKQFGVPESFSNVVLFYNKTLFKQAGVAEPTADWTWKDEQAAAAKLTNKATKTWGDYQPVSYNEFYKVLAQNGGEFLNADRTEATFNSPQGVEAANFLIGKVGKTMPTEADGAGTPDFDSKLFKSGKLAMWHTGIWMFSALADAKFEWDVVVEPGNTAKASAMFANGLVVNAASKNVAAAQKWITFLASSDETTKIRLASSWELPPVADESKLKPYLDQPKPANREAVFTALEQPVLPPVIERQQEMQDAVTQELTSAAAGRKTVEKALADAQSKVNGLLKK</sequence>
<evidence type="ECO:0000256" key="3">
    <source>
        <dbReference type="ARBA" id="ARBA00022729"/>
    </source>
</evidence>
<dbReference type="GO" id="GO:0015768">
    <property type="term" value="P:maltose transport"/>
    <property type="evidence" value="ECO:0007669"/>
    <property type="project" value="TreeGrafter"/>
</dbReference>
<evidence type="ECO:0000313" key="5">
    <source>
        <dbReference type="EMBL" id="XBV25126.1"/>
    </source>
</evidence>
<dbReference type="GO" id="GO:0042956">
    <property type="term" value="P:maltodextrin transmembrane transport"/>
    <property type="evidence" value="ECO:0007669"/>
    <property type="project" value="TreeGrafter"/>
</dbReference>
<organism evidence="5">
    <name type="scientific">Kribbella sp. HUAS MG21</name>
    <dbReference type="NCBI Taxonomy" id="3160966"/>
    <lineage>
        <taxon>Bacteria</taxon>
        <taxon>Bacillati</taxon>
        <taxon>Actinomycetota</taxon>
        <taxon>Actinomycetes</taxon>
        <taxon>Propionibacteriales</taxon>
        <taxon>Kribbellaceae</taxon>
        <taxon>Kribbella</taxon>
    </lineage>
</organism>
<dbReference type="SUPFAM" id="SSF53850">
    <property type="entry name" value="Periplasmic binding protein-like II"/>
    <property type="match status" value="1"/>
</dbReference>
<keyword evidence="2" id="KW-0813">Transport</keyword>
<feature type="signal peptide" evidence="4">
    <location>
        <begin position="1"/>
        <end position="25"/>
    </location>
</feature>
<dbReference type="EMBL" id="CP158165">
    <property type="protein sequence ID" value="XBV25126.1"/>
    <property type="molecule type" value="Genomic_DNA"/>
</dbReference>
<accession>A0AAU7TES6</accession>
<evidence type="ECO:0000256" key="4">
    <source>
        <dbReference type="SAM" id="SignalP"/>
    </source>
</evidence>
<evidence type="ECO:0000256" key="1">
    <source>
        <dbReference type="ARBA" id="ARBA00008520"/>
    </source>
</evidence>
<reference evidence="5" key="1">
    <citation type="submission" date="2024-06" db="EMBL/GenBank/DDBJ databases">
        <title>Kribbella sp. strain HUAS MG21 genome sequences.</title>
        <authorList>
            <person name="Mo P."/>
        </authorList>
    </citation>
    <scope>NUCLEOTIDE SEQUENCE</scope>
    <source>
        <strain evidence="5">HUAS MG21</strain>
    </source>
</reference>
<evidence type="ECO:0000256" key="2">
    <source>
        <dbReference type="ARBA" id="ARBA00022448"/>
    </source>
</evidence>
<dbReference type="GO" id="GO:1901982">
    <property type="term" value="F:maltose binding"/>
    <property type="evidence" value="ECO:0007669"/>
    <property type="project" value="TreeGrafter"/>
</dbReference>